<reference evidence="2 3" key="1">
    <citation type="submission" date="2016-06" db="EMBL/GenBank/DDBJ databases">
        <title>Discovery of anaerobic lithoheterotrophic haloarchaeon capable of sulfur respiration by hydrogen and formate.</title>
        <authorList>
            <person name="Sorokin D.Y."/>
            <person name="Kublanov I.V."/>
            <person name="Roman P."/>
            <person name="Sinninghe Damste J.S."/>
            <person name="Golyshin P.N."/>
            <person name="Rojo D."/>
            <person name="Ciordia S."/>
            <person name="Mena Md.C."/>
            <person name="Ferrer M."/>
            <person name="Smedile F."/>
            <person name="Messina E."/>
            <person name="La Cono V."/>
            <person name="Yakimov M.M."/>
        </authorList>
    </citation>
    <scope>NUCLEOTIDE SEQUENCE [LARGE SCALE GENOMIC DNA]</scope>
    <source>
        <strain evidence="2 3">HTSR1</strain>
    </source>
</reference>
<dbReference type="InterPro" id="IPR055712">
    <property type="entry name" value="DUF7288"/>
</dbReference>
<name>A0A1D8S4W0_9EURY</name>
<dbReference type="AlphaFoldDB" id="A0A1D8S4W0"/>
<feature type="transmembrane region" description="Helical" evidence="1">
    <location>
        <begin position="21"/>
        <end position="41"/>
    </location>
</feature>
<dbReference type="STRING" id="1873524.HSR6_1282"/>
<evidence type="ECO:0000313" key="3">
    <source>
        <dbReference type="Proteomes" id="UP000185608"/>
    </source>
</evidence>
<dbReference type="Pfam" id="PF23959">
    <property type="entry name" value="DUF7288"/>
    <property type="match status" value="1"/>
</dbReference>
<protein>
    <submittedName>
        <fullName evidence="2">Uncharacterized protein</fullName>
    </submittedName>
</protein>
<dbReference type="Proteomes" id="UP000185608">
    <property type="component" value="Chromosome"/>
</dbReference>
<gene>
    <name evidence="2" type="ORF">HTSR_1212</name>
</gene>
<evidence type="ECO:0000256" key="1">
    <source>
        <dbReference type="SAM" id="Phobius"/>
    </source>
</evidence>
<dbReference type="KEGG" id="halh:HTSR_1212"/>
<proteinExistence type="predicted"/>
<keyword evidence="1" id="KW-0812">Transmembrane</keyword>
<dbReference type="PATRIC" id="fig|1855411.3.peg.1211"/>
<accession>A0A1D8S4W0</accession>
<keyword evidence="1" id="KW-1133">Transmembrane helix</keyword>
<keyword evidence="1" id="KW-0472">Membrane</keyword>
<sequence length="209" mass="22408">METVSRNEPRTRFGDRGQAHALEGIAAALLVLASLTFALQVTAVTPLTASTASQHLQTQGSGVANGVLVTADEADELKETVLYWNESASPPRFYDAGTGETYAGPPPTAFGDRLVATLGETGMVYNVNLRYLSSTGDQRVRTLVDQGNPSDQAVTASRTVVLYDDDQLRAADGSRTDRTVSETSGYFAHDTAPGPLYNVIRVEVVVWRV</sequence>
<dbReference type="OrthoDB" id="324613at2157"/>
<evidence type="ECO:0000313" key="2">
    <source>
        <dbReference type="EMBL" id="AOW80390.1"/>
    </source>
</evidence>
<dbReference type="EMBL" id="CP016070">
    <property type="protein sequence ID" value="AOW80390.1"/>
    <property type="molecule type" value="Genomic_DNA"/>
</dbReference>
<organism evidence="2 3">
    <name type="scientific">Halodesulfurarchaeum formicicum</name>
    <dbReference type="NCBI Taxonomy" id="1873524"/>
    <lineage>
        <taxon>Archaea</taxon>
        <taxon>Methanobacteriati</taxon>
        <taxon>Methanobacteriota</taxon>
        <taxon>Stenosarchaea group</taxon>
        <taxon>Halobacteria</taxon>
        <taxon>Halobacteriales</taxon>
        <taxon>Halobacteriaceae</taxon>
        <taxon>Halodesulfurarchaeum</taxon>
    </lineage>
</organism>